<dbReference type="Proteomes" id="UP000552644">
    <property type="component" value="Unassembled WGS sequence"/>
</dbReference>
<dbReference type="Pfam" id="PF07179">
    <property type="entry name" value="SseB"/>
    <property type="match status" value="1"/>
</dbReference>
<reference evidence="2 3" key="1">
    <citation type="submission" date="2020-08" db="EMBL/GenBank/DDBJ databases">
        <title>Genomic Encyclopedia of Type Strains, Phase III (KMG-III): the genomes of soil and plant-associated and newly described type strains.</title>
        <authorList>
            <person name="Whitman W."/>
        </authorList>
    </citation>
    <scope>NUCLEOTIDE SEQUENCE [LARGE SCALE GENOMIC DNA]</scope>
    <source>
        <strain evidence="2 3">CECT 8840</strain>
    </source>
</reference>
<name>A0A7W7QUI3_9ACTN</name>
<accession>A0A7W7QUI3</accession>
<gene>
    <name evidence="2" type="ORF">FHS44_006609</name>
</gene>
<keyword evidence="3" id="KW-1185">Reference proteome</keyword>
<organism evidence="2 3">
    <name type="scientific">Streptosporangium saharense</name>
    <dbReference type="NCBI Taxonomy" id="1706840"/>
    <lineage>
        <taxon>Bacteria</taxon>
        <taxon>Bacillati</taxon>
        <taxon>Actinomycetota</taxon>
        <taxon>Actinomycetes</taxon>
        <taxon>Streptosporangiales</taxon>
        <taxon>Streptosporangiaceae</taxon>
        <taxon>Streptosporangium</taxon>
    </lineage>
</organism>
<dbReference type="InterPro" id="IPR009839">
    <property type="entry name" value="SseB_N"/>
</dbReference>
<dbReference type="EMBL" id="JACHJP010000010">
    <property type="protein sequence ID" value="MBB4919466.1"/>
    <property type="molecule type" value="Genomic_DNA"/>
</dbReference>
<feature type="domain" description="SseB protein N-terminal" evidence="1">
    <location>
        <begin position="30"/>
        <end position="92"/>
    </location>
</feature>
<evidence type="ECO:0000313" key="3">
    <source>
        <dbReference type="Proteomes" id="UP000552644"/>
    </source>
</evidence>
<comment type="caution">
    <text evidence="2">The sequence shown here is derived from an EMBL/GenBank/DDBJ whole genome shotgun (WGS) entry which is preliminary data.</text>
</comment>
<dbReference type="RefSeq" id="WP_184721754.1">
    <property type="nucleotide sequence ID" value="NZ_JACHJP010000010.1"/>
</dbReference>
<protein>
    <recommendedName>
        <fullName evidence="1">SseB protein N-terminal domain-containing protein</fullName>
    </recommendedName>
</protein>
<proteinExistence type="predicted"/>
<sequence>MDRQDREAFNSTRFYCQATERPGTLALGDPGSGVVPVFTSLDGLAAYLTARGETEDARWFSTLGADLLTLLPAGYGLLIDPGTGHATVLTPRRQGLSRSALRSWEER</sequence>
<dbReference type="AlphaFoldDB" id="A0A7W7QUI3"/>
<evidence type="ECO:0000259" key="1">
    <source>
        <dbReference type="Pfam" id="PF07179"/>
    </source>
</evidence>
<evidence type="ECO:0000313" key="2">
    <source>
        <dbReference type="EMBL" id="MBB4919466.1"/>
    </source>
</evidence>